<evidence type="ECO:0000313" key="5">
    <source>
        <dbReference type="Proteomes" id="UP000006310"/>
    </source>
</evidence>
<dbReference type="GO" id="GO:0005829">
    <property type="term" value="C:cytosol"/>
    <property type="evidence" value="ECO:0007669"/>
    <property type="project" value="TreeGrafter"/>
</dbReference>
<dbReference type="InterPro" id="IPR002035">
    <property type="entry name" value="VWF_A"/>
</dbReference>
<evidence type="ECO:0000259" key="3">
    <source>
        <dbReference type="PROSITE" id="PS50234"/>
    </source>
</evidence>
<protein>
    <recommendedName>
        <fullName evidence="3">VWFA domain-containing protein</fullName>
    </recommendedName>
</protein>
<reference evidence="4 5" key="1">
    <citation type="journal article" date="2011" name="Proc. Natl. Acad. Sci. U.S.A.">
        <title>Evolutionary erosion of yeast sex chromosomes by mating-type switching accidents.</title>
        <authorList>
            <person name="Gordon J.L."/>
            <person name="Armisen D."/>
            <person name="Proux-Wera E."/>
            <person name="Oheigeartaigh S.S."/>
            <person name="Byrne K.P."/>
            <person name="Wolfe K.H."/>
        </authorList>
    </citation>
    <scope>NUCLEOTIDE SEQUENCE [LARGE SCALE GENOMIC DNA]</scope>
    <source>
        <strain evidence="5">ATCC MYA-139 / BCRC 22969 / CBS 8797 / CCRC 22969 / KCTC 17520 / NBRC 10181 / NCYC 3082</strain>
    </source>
</reference>
<dbReference type="KEGG" id="kng:KNAG_0M00250"/>
<dbReference type="FunFam" id="3.40.50.410:FF:000005">
    <property type="entry name" value="26S proteasome non-ATPase regulatory subunit 4"/>
    <property type="match status" value="1"/>
</dbReference>
<dbReference type="GO" id="GO:0043161">
    <property type="term" value="P:proteasome-mediated ubiquitin-dependent protein catabolic process"/>
    <property type="evidence" value="ECO:0007669"/>
    <property type="project" value="EnsemblFungi"/>
</dbReference>
<dbReference type="PROSITE" id="PS50234">
    <property type="entry name" value="VWFA"/>
    <property type="match status" value="1"/>
</dbReference>
<comment type="similarity">
    <text evidence="1">Belongs to the proteasome subunit S5A family.</text>
</comment>
<feature type="domain" description="VWFA" evidence="3">
    <location>
        <begin position="5"/>
        <end position="194"/>
    </location>
</feature>
<dbReference type="OMA" id="QMSMQDQ"/>
<gene>
    <name evidence="4" type="primary">KNAG0M00250</name>
    <name evidence="4" type="ordered locus">KNAG_0M00250</name>
</gene>
<dbReference type="OrthoDB" id="1731724at2759"/>
<dbReference type="STRING" id="1071383.J7RSI2"/>
<sequence length="256" mass="27954">MVLEATVLVVDNSEYARNGDFPQNRFEAQIDAVEYVFQAKRNANLENSVALVSAAAAGGTPRVLSTFTSEFGKILSGLHDTVIEGQAEFATALEIAALTLKHRQNGLQRQRICLFVCSPIREEERDRLLTLARRFRKNMVALDVVNFGEMQQNADLLAEVVAAVNAEGETYGSHLVNVERGPRLLYETVATSPIIMDEASAAAAAAAAQNGDGDGGDGNFMDFGVDASMDPELAMALRLSMEEEQQRQERLRQDES</sequence>
<dbReference type="GO" id="GO:0005634">
    <property type="term" value="C:nucleus"/>
    <property type="evidence" value="ECO:0007669"/>
    <property type="project" value="TreeGrafter"/>
</dbReference>
<dbReference type="SUPFAM" id="SSF53300">
    <property type="entry name" value="vWA-like"/>
    <property type="match status" value="1"/>
</dbReference>
<dbReference type="Pfam" id="PF13519">
    <property type="entry name" value="VWA_2"/>
    <property type="match status" value="1"/>
</dbReference>
<dbReference type="InterPro" id="IPR003903">
    <property type="entry name" value="UIM_dom"/>
</dbReference>
<dbReference type="PANTHER" id="PTHR10223:SF0">
    <property type="entry name" value="26S PROTEASOME NON-ATPASE REGULATORY SUBUNIT 4"/>
    <property type="match status" value="1"/>
</dbReference>
<evidence type="ECO:0000256" key="1">
    <source>
        <dbReference type="ARBA" id="ARBA00005574"/>
    </source>
</evidence>
<dbReference type="Gene3D" id="1.10.287.3990">
    <property type="match status" value="1"/>
</dbReference>
<organism evidence="4 5">
    <name type="scientific">Huiozyma naganishii (strain ATCC MYA-139 / BCRC 22969 / CBS 8797 / KCTC 17520 / NBRC 10181 / NCYC 3082 / Yp74L-3)</name>
    <name type="common">Yeast</name>
    <name type="synonym">Kazachstania naganishii</name>
    <dbReference type="NCBI Taxonomy" id="1071383"/>
    <lineage>
        <taxon>Eukaryota</taxon>
        <taxon>Fungi</taxon>
        <taxon>Dikarya</taxon>
        <taxon>Ascomycota</taxon>
        <taxon>Saccharomycotina</taxon>
        <taxon>Saccharomycetes</taxon>
        <taxon>Saccharomycetales</taxon>
        <taxon>Saccharomycetaceae</taxon>
        <taxon>Huiozyma</taxon>
    </lineage>
</organism>
<dbReference type="PANTHER" id="PTHR10223">
    <property type="entry name" value="26S PROTEASOME NON-ATPASE REGULATORY SUBUNIT 4"/>
    <property type="match status" value="1"/>
</dbReference>
<evidence type="ECO:0000313" key="4">
    <source>
        <dbReference type="EMBL" id="CCK72878.1"/>
    </source>
</evidence>
<keyword evidence="2" id="KW-0647">Proteasome</keyword>
<dbReference type="RefSeq" id="XP_022467122.1">
    <property type="nucleotide sequence ID" value="XM_022610869.1"/>
</dbReference>
<dbReference type="Proteomes" id="UP000006310">
    <property type="component" value="Chromosome 13"/>
</dbReference>
<dbReference type="GO" id="GO:0032436">
    <property type="term" value="P:positive regulation of proteasomal ubiquitin-dependent protein catabolic process"/>
    <property type="evidence" value="ECO:0007669"/>
    <property type="project" value="EnsemblFungi"/>
</dbReference>
<dbReference type="PROSITE" id="PS50330">
    <property type="entry name" value="UIM"/>
    <property type="match status" value="1"/>
</dbReference>
<name>J7RSI2_HUIN7</name>
<dbReference type="GO" id="GO:0008540">
    <property type="term" value="C:proteasome regulatory particle, base subcomplex"/>
    <property type="evidence" value="ECO:0007669"/>
    <property type="project" value="EnsemblFungi"/>
</dbReference>
<dbReference type="AlphaFoldDB" id="J7RSI2"/>
<dbReference type="Gene3D" id="3.40.50.410">
    <property type="entry name" value="von Willebrand factor, type A domain"/>
    <property type="match status" value="1"/>
</dbReference>
<reference evidence="5" key="2">
    <citation type="submission" date="2012-08" db="EMBL/GenBank/DDBJ databases">
        <title>Genome sequence of Kazachstania naganishii.</title>
        <authorList>
            <person name="Gordon J.L."/>
            <person name="Armisen D."/>
            <person name="Proux-Wera E."/>
            <person name="OhEigeartaigh S.S."/>
            <person name="Byrne K.P."/>
            <person name="Wolfe K.H."/>
        </authorList>
    </citation>
    <scope>NUCLEOTIDE SEQUENCE [LARGE SCALE GENOMIC DNA]</scope>
    <source>
        <strain evidence="5">ATCC MYA-139 / BCRC 22969 / CBS 8797 / CCRC 22969 / KCTC 17520 / NBRC 10181 / NCYC 3082</strain>
    </source>
</reference>
<dbReference type="eggNOG" id="KOG2884">
    <property type="taxonomic scope" value="Eukaryota"/>
</dbReference>
<dbReference type="HOGENOM" id="CLU_033293_1_0_1"/>
<dbReference type="InterPro" id="IPR036465">
    <property type="entry name" value="vWFA_dom_sf"/>
</dbReference>
<evidence type="ECO:0000256" key="2">
    <source>
        <dbReference type="ARBA" id="ARBA00022942"/>
    </source>
</evidence>
<keyword evidence="5" id="KW-1185">Reference proteome</keyword>
<dbReference type="InterPro" id="IPR027040">
    <property type="entry name" value="PSMD4"/>
</dbReference>
<dbReference type="EMBL" id="HE978326">
    <property type="protein sequence ID" value="CCK72878.1"/>
    <property type="molecule type" value="Genomic_DNA"/>
</dbReference>
<dbReference type="GeneID" id="34528658"/>
<accession>J7RSI2</accession>
<proteinExistence type="inferred from homology"/>
<dbReference type="GO" id="GO:0043248">
    <property type="term" value="P:proteasome assembly"/>
    <property type="evidence" value="ECO:0007669"/>
    <property type="project" value="EnsemblFungi"/>
</dbReference>
<dbReference type="GO" id="GO:0036435">
    <property type="term" value="F:K48-linked polyubiquitin modification-dependent protein binding"/>
    <property type="evidence" value="ECO:0007669"/>
    <property type="project" value="EnsemblFungi"/>
</dbReference>